<protein>
    <submittedName>
        <fullName evidence="1">Uncharacterized protein</fullName>
    </submittedName>
</protein>
<dbReference type="Proteomes" id="UP000799754">
    <property type="component" value="Unassembled WGS sequence"/>
</dbReference>
<keyword evidence="2" id="KW-1185">Reference proteome</keyword>
<gene>
    <name evidence="1" type="ORF">BU25DRAFT_479648</name>
</gene>
<name>A0ACB6RM93_9PLEO</name>
<evidence type="ECO:0000313" key="2">
    <source>
        <dbReference type="Proteomes" id="UP000799754"/>
    </source>
</evidence>
<evidence type="ECO:0000313" key="1">
    <source>
        <dbReference type="EMBL" id="KAF2623055.1"/>
    </source>
</evidence>
<comment type="caution">
    <text evidence="1">The sequence shown here is derived from an EMBL/GenBank/DDBJ whole genome shotgun (WGS) entry which is preliminary data.</text>
</comment>
<dbReference type="EMBL" id="MU006740">
    <property type="protein sequence ID" value="KAF2623055.1"/>
    <property type="molecule type" value="Genomic_DNA"/>
</dbReference>
<sequence length="179" mass="20590">MHNGLVINHTPDRITACAEFQRIITQPPQFGLIAWLGAPDARAVHTHEMEHLLDVLADIFFPSKIRFKIVFPPANNQASIHSAVSEAALEWLGTLLHELFHAFVELYACQQCTWDEDAENLNGRGRVWRRVATQIELVCQRTLSLKVGLERFDAIRGEWGVMKYWRGVEEVMEWKLVDK</sequence>
<proteinExistence type="predicted"/>
<reference evidence="1" key="1">
    <citation type="journal article" date="2020" name="Stud. Mycol.">
        <title>101 Dothideomycetes genomes: a test case for predicting lifestyles and emergence of pathogens.</title>
        <authorList>
            <person name="Haridas S."/>
            <person name="Albert R."/>
            <person name="Binder M."/>
            <person name="Bloem J."/>
            <person name="Labutti K."/>
            <person name="Salamov A."/>
            <person name="Andreopoulos B."/>
            <person name="Baker S."/>
            <person name="Barry K."/>
            <person name="Bills G."/>
            <person name="Bluhm B."/>
            <person name="Cannon C."/>
            <person name="Castanera R."/>
            <person name="Culley D."/>
            <person name="Daum C."/>
            <person name="Ezra D."/>
            <person name="Gonzalez J."/>
            <person name="Henrissat B."/>
            <person name="Kuo A."/>
            <person name="Liang C."/>
            <person name="Lipzen A."/>
            <person name="Lutzoni F."/>
            <person name="Magnuson J."/>
            <person name="Mondo S."/>
            <person name="Nolan M."/>
            <person name="Ohm R."/>
            <person name="Pangilinan J."/>
            <person name="Park H.-J."/>
            <person name="Ramirez L."/>
            <person name="Alfaro M."/>
            <person name="Sun H."/>
            <person name="Tritt A."/>
            <person name="Yoshinaga Y."/>
            <person name="Zwiers L.-H."/>
            <person name="Turgeon B."/>
            <person name="Goodwin S."/>
            <person name="Spatafora J."/>
            <person name="Crous P."/>
            <person name="Grigoriev I."/>
        </authorList>
    </citation>
    <scope>NUCLEOTIDE SEQUENCE</scope>
    <source>
        <strain evidence="1">CBS 525.71</strain>
    </source>
</reference>
<accession>A0ACB6RM93</accession>
<organism evidence="1 2">
    <name type="scientific">Macroventuria anomochaeta</name>
    <dbReference type="NCBI Taxonomy" id="301207"/>
    <lineage>
        <taxon>Eukaryota</taxon>
        <taxon>Fungi</taxon>
        <taxon>Dikarya</taxon>
        <taxon>Ascomycota</taxon>
        <taxon>Pezizomycotina</taxon>
        <taxon>Dothideomycetes</taxon>
        <taxon>Pleosporomycetidae</taxon>
        <taxon>Pleosporales</taxon>
        <taxon>Pleosporineae</taxon>
        <taxon>Didymellaceae</taxon>
        <taxon>Macroventuria</taxon>
    </lineage>
</organism>